<dbReference type="PANTHER" id="PTHR21666">
    <property type="entry name" value="PEPTIDASE-RELATED"/>
    <property type="match status" value="1"/>
</dbReference>
<dbReference type="Proteomes" id="UP000051213">
    <property type="component" value="Unassembled WGS sequence"/>
</dbReference>
<protein>
    <recommendedName>
        <fullName evidence="2">M23ase beta-sheet core domain-containing protein</fullName>
    </recommendedName>
</protein>
<dbReference type="CDD" id="cd12797">
    <property type="entry name" value="M23_peptidase"/>
    <property type="match status" value="1"/>
</dbReference>
<dbReference type="EMBL" id="LICA01000064">
    <property type="protein sequence ID" value="KRO96075.1"/>
    <property type="molecule type" value="Genomic_DNA"/>
</dbReference>
<keyword evidence="1" id="KW-0175">Coiled coil</keyword>
<organism evidence="3 4">
    <name type="scientific">SAR92 bacterium BACL26 MAG-121220-bin70</name>
    <dbReference type="NCBI Taxonomy" id="1655626"/>
    <lineage>
        <taxon>Bacteria</taxon>
        <taxon>Pseudomonadati</taxon>
        <taxon>Pseudomonadota</taxon>
        <taxon>Gammaproteobacteria</taxon>
        <taxon>Cellvibrionales</taxon>
        <taxon>Porticoccaceae</taxon>
        <taxon>SAR92 clade</taxon>
    </lineage>
</organism>
<evidence type="ECO:0000259" key="2">
    <source>
        <dbReference type="Pfam" id="PF01551"/>
    </source>
</evidence>
<dbReference type="Gene3D" id="6.10.250.3150">
    <property type="match status" value="1"/>
</dbReference>
<feature type="coiled-coil region" evidence="1">
    <location>
        <begin position="37"/>
        <end position="106"/>
    </location>
</feature>
<evidence type="ECO:0000313" key="4">
    <source>
        <dbReference type="Proteomes" id="UP000051213"/>
    </source>
</evidence>
<dbReference type="Gene3D" id="2.70.70.10">
    <property type="entry name" value="Glucose Permease (Domain IIA)"/>
    <property type="match status" value="1"/>
</dbReference>
<dbReference type="PANTHER" id="PTHR21666:SF270">
    <property type="entry name" value="MUREIN HYDROLASE ACTIVATOR ENVC"/>
    <property type="match status" value="1"/>
</dbReference>
<dbReference type="SUPFAM" id="SSF51261">
    <property type="entry name" value="Duplicated hybrid motif"/>
    <property type="match status" value="1"/>
</dbReference>
<reference evidence="3 4" key="1">
    <citation type="submission" date="2015-10" db="EMBL/GenBank/DDBJ databases">
        <title>Metagenome-Assembled Genomes uncover a global brackish microbiome.</title>
        <authorList>
            <person name="Hugerth L.W."/>
            <person name="Larsson J."/>
            <person name="Alneberg J."/>
            <person name="Lindh M.V."/>
            <person name="Legrand C."/>
            <person name="Pinhassi J."/>
            <person name="Andersson A.F."/>
        </authorList>
    </citation>
    <scope>NUCLEOTIDE SEQUENCE [LARGE SCALE GENOMIC DNA]</scope>
    <source>
        <strain evidence="3">BACL26 MAG-121220-bin70</strain>
    </source>
</reference>
<evidence type="ECO:0000256" key="1">
    <source>
        <dbReference type="SAM" id="Coils"/>
    </source>
</evidence>
<dbReference type="GO" id="GO:0004222">
    <property type="term" value="F:metalloendopeptidase activity"/>
    <property type="evidence" value="ECO:0007669"/>
    <property type="project" value="TreeGrafter"/>
</dbReference>
<dbReference type="InterPro" id="IPR016047">
    <property type="entry name" value="M23ase_b-sheet_dom"/>
</dbReference>
<evidence type="ECO:0000313" key="3">
    <source>
        <dbReference type="EMBL" id="KRO96075.1"/>
    </source>
</evidence>
<dbReference type="FunFam" id="2.70.70.10:FF:000003">
    <property type="entry name" value="Murein hydrolase activator EnvC"/>
    <property type="match status" value="1"/>
</dbReference>
<dbReference type="InterPro" id="IPR011055">
    <property type="entry name" value="Dup_hybrid_motif"/>
</dbReference>
<name>A0A0R2UFB3_9GAMM</name>
<feature type="domain" description="M23ase beta-sheet core" evidence="2">
    <location>
        <begin position="292"/>
        <end position="385"/>
    </location>
</feature>
<proteinExistence type="predicted"/>
<comment type="caution">
    <text evidence="3">The sequence shown here is derived from an EMBL/GenBank/DDBJ whole genome shotgun (WGS) entry which is preliminary data.</text>
</comment>
<dbReference type="InterPro" id="IPR050570">
    <property type="entry name" value="Cell_wall_metabolism_enzyme"/>
</dbReference>
<feature type="non-terminal residue" evidence="3">
    <location>
        <position position="1"/>
    </location>
</feature>
<sequence>LSSGATPLRSLTLVPRLQRLTVSIFISLILNSIAVADDSSQLELDRLKQTIADLEKTLATSSATQSGIETELVQVEITASKITANMRLIRREIESAEKEITDKDKVKVSIEKRITQQNGVIIEQIRAAHKLGDQEPIKLLLNQEDPKAISRMFKYYDYFLEARSKKIEGYVSDVTALNNIIETINKNKLELVSSKNSLSLEQEKLVVQIAKRKSTLNEIQLTMADEQKKLSVLQKQRRQLEELLYAVQEAVEDLVLPAQSQSFQSRKGQLSWPLKGSVAHRFGGARNGPMKWQGWLINADAGAEVKSVHQGRVVFSNYLRGFGLLLIIDHGNGYMTLYGHNQELLKDTGDSVQTNQVVARAGNTGGLEKSALYFEIRSQGNPANPNTWMAKS</sequence>
<gene>
    <name evidence="3" type="ORF">ABS24_00500</name>
</gene>
<dbReference type="AlphaFoldDB" id="A0A0R2UFB3"/>
<dbReference type="Pfam" id="PF01551">
    <property type="entry name" value="Peptidase_M23"/>
    <property type="match status" value="1"/>
</dbReference>
<feature type="coiled-coil region" evidence="1">
    <location>
        <begin position="216"/>
        <end position="253"/>
    </location>
</feature>
<accession>A0A0R2UFB3</accession>